<dbReference type="Proteomes" id="UP000479132">
    <property type="component" value="Unassembled WGS sequence"/>
</dbReference>
<evidence type="ECO:0000313" key="15">
    <source>
        <dbReference type="Proteomes" id="UP000479132"/>
    </source>
</evidence>
<comment type="catalytic activity">
    <reaction evidence="1">
        <text>Hydrolyzes single-stranded DNA or mismatched double-stranded DNA and polynucleotides, releasing free uracil.</text>
        <dbReference type="EC" id="3.2.2.27"/>
    </reaction>
</comment>
<keyword evidence="10" id="KW-0411">Iron-sulfur</keyword>
<evidence type="ECO:0000256" key="7">
    <source>
        <dbReference type="ARBA" id="ARBA00022763"/>
    </source>
</evidence>
<comment type="caution">
    <text evidence="14">The sequence shown here is derived from an EMBL/GenBank/DDBJ whole genome shotgun (WGS) entry which is preliminary data.</text>
</comment>
<dbReference type="InterPro" id="IPR005273">
    <property type="entry name" value="Ura-DNA_glyco_family4"/>
</dbReference>
<feature type="compositionally biased region" description="Basic and acidic residues" evidence="12">
    <location>
        <begin position="77"/>
        <end position="92"/>
    </location>
</feature>
<comment type="similarity">
    <text evidence="2">Belongs to the uracil-DNA glycosylase (UDG) superfamily. Type 4 (UDGa) family.</text>
</comment>
<dbReference type="GO" id="GO:0006281">
    <property type="term" value="P:DNA repair"/>
    <property type="evidence" value="ECO:0007669"/>
    <property type="project" value="UniProtKB-KW"/>
</dbReference>
<evidence type="ECO:0000259" key="13">
    <source>
        <dbReference type="SMART" id="SM00986"/>
    </source>
</evidence>
<keyword evidence="7" id="KW-0227">DNA damage</keyword>
<evidence type="ECO:0000256" key="6">
    <source>
        <dbReference type="ARBA" id="ARBA00022723"/>
    </source>
</evidence>
<evidence type="ECO:0000256" key="1">
    <source>
        <dbReference type="ARBA" id="ARBA00001400"/>
    </source>
</evidence>
<organism evidence="14 15">
    <name type="scientific">Fodinibius halophilus</name>
    <dbReference type="NCBI Taxonomy" id="1736908"/>
    <lineage>
        <taxon>Bacteria</taxon>
        <taxon>Pseudomonadati</taxon>
        <taxon>Balneolota</taxon>
        <taxon>Balneolia</taxon>
        <taxon>Balneolales</taxon>
        <taxon>Balneolaceae</taxon>
        <taxon>Fodinibius</taxon>
    </lineage>
</organism>
<dbReference type="RefSeq" id="WP_165265217.1">
    <property type="nucleotide sequence ID" value="NZ_JAALLS010000001.1"/>
</dbReference>
<dbReference type="PANTHER" id="PTHR33693">
    <property type="entry name" value="TYPE-5 URACIL-DNA GLYCOSYLASE"/>
    <property type="match status" value="1"/>
</dbReference>
<accession>A0A6M1TE34</accession>
<dbReference type="Pfam" id="PF03167">
    <property type="entry name" value="UDG"/>
    <property type="match status" value="1"/>
</dbReference>
<dbReference type="GO" id="GO:0004844">
    <property type="term" value="F:uracil DNA N-glycosylase activity"/>
    <property type="evidence" value="ECO:0007669"/>
    <property type="project" value="UniProtKB-EC"/>
</dbReference>
<evidence type="ECO:0000256" key="4">
    <source>
        <dbReference type="ARBA" id="ARBA00019403"/>
    </source>
</evidence>
<keyword evidence="6" id="KW-0479">Metal-binding</keyword>
<reference evidence="14 15" key="1">
    <citation type="submission" date="2020-02" db="EMBL/GenBank/DDBJ databases">
        <title>Aliifodinibius halophilus 2W32, complete genome.</title>
        <authorList>
            <person name="Li Y."/>
            <person name="Wu S."/>
        </authorList>
    </citation>
    <scope>NUCLEOTIDE SEQUENCE [LARGE SCALE GENOMIC DNA]</scope>
    <source>
        <strain evidence="14 15">2W32</strain>
    </source>
</reference>
<gene>
    <name evidence="14" type="ORF">G3569_01135</name>
</gene>
<feature type="domain" description="Uracil-DNA glycosylase-like" evidence="13">
    <location>
        <begin position="128"/>
        <end position="275"/>
    </location>
</feature>
<keyword evidence="15" id="KW-1185">Reference proteome</keyword>
<dbReference type="EMBL" id="JAALLS010000001">
    <property type="protein sequence ID" value="NGP86940.1"/>
    <property type="molecule type" value="Genomic_DNA"/>
</dbReference>
<keyword evidence="5" id="KW-0004">4Fe-4S</keyword>
<evidence type="ECO:0000256" key="2">
    <source>
        <dbReference type="ARBA" id="ARBA00006521"/>
    </source>
</evidence>
<dbReference type="PANTHER" id="PTHR33693:SF1">
    <property type="entry name" value="TYPE-4 URACIL-DNA GLYCOSYLASE"/>
    <property type="match status" value="1"/>
</dbReference>
<dbReference type="InterPro" id="IPR051536">
    <property type="entry name" value="UDG_Type-4/5"/>
</dbReference>
<evidence type="ECO:0000256" key="11">
    <source>
        <dbReference type="ARBA" id="ARBA00023204"/>
    </source>
</evidence>
<evidence type="ECO:0000256" key="3">
    <source>
        <dbReference type="ARBA" id="ARBA00012030"/>
    </source>
</evidence>
<feature type="compositionally biased region" description="Polar residues" evidence="12">
    <location>
        <begin position="63"/>
        <end position="76"/>
    </location>
</feature>
<evidence type="ECO:0000256" key="9">
    <source>
        <dbReference type="ARBA" id="ARBA00023004"/>
    </source>
</evidence>
<dbReference type="NCBIfam" id="TIGR00758">
    <property type="entry name" value="UDG_fam4"/>
    <property type="match status" value="1"/>
</dbReference>
<keyword evidence="9" id="KW-0408">Iron</keyword>
<dbReference type="SUPFAM" id="SSF52141">
    <property type="entry name" value="Uracil-DNA glycosylase-like"/>
    <property type="match status" value="1"/>
</dbReference>
<dbReference type="AlphaFoldDB" id="A0A6M1TE34"/>
<dbReference type="EC" id="3.2.2.27" evidence="3"/>
<evidence type="ECO:0000256" key="5">
    <source>
        <dbReference type="ARBA" id="ARBA00022485"/>
    </source>
</evidence>
<sequence length="288" mass="32424">MADSTPEELIENIISFIEREREVYGEFSLGMDSSADKNIDTKQPADTTYEQEKKQNTAEEPEASNTGSTTQPSSSAEPKESTQEPAEDDKPKTVQDYIDACDSLQELEALCKKADILRTDLEGTQLVFGVGNPNADLMLIGEAPGAEEDRLGEPFVGKAGQLLNKILAAIDFEREDVYIANILKHRPPNNRNPKPEERQRSLPFLLKQIDLIEPKLILSLGKVSAQTLLDKNSSLSSMRGRFHNFRENYELLATYHPAALLRHAKWKRPTWEDVKLLRKRYDELGGQP</sequence>
<protein>
    <recommendedName>
        <fullName evidence="4">Type-4 uracil-DNA glycosylase</fullName>
        <ecNumber evidence="3">3.2.2.27</ecNumber>
    </recommendedName>
</protein>
<evidence type="ECO:0000256" key="10">
    <source>
        <dbReference type="ARBA" id="ARBA00023014"/>
    </source>
</evidence>
<dbReference type="Gene3D" id="3.40.470.10">
    <property type="entry name" value="Uracil-DNA glycosylase-like domain"/>
    <property type="match status" value="1"/>
</dbReference>
<evidence type="ECO:0000256" key="12">
    <source>
        <dbReference type="SAM" id="MobiDB-lite"/>
    </source>
</evidence>
<dbReference type="GO" id="GO:0051539">
    <property type="term" value="F:4 iron, 4 sulfur cluster binding"/>
    <property type="evidence" value="ECO:0007669"/>
    <property type="project" value="UniProtKB-KW"/>
</dbReference>
<proteinExistence type="inferred from homology"/>
<evidence type="ECO:0000313" key="14">
    <source>
        <dbReference type="EMBL" id="NGP86940.1"/>
    </source>
</evidence>
<keyword evidence="11" id="KW-0234">DNA repair</keyword>
<dbReference type="InterPro" id="IPR005122">
    <property type="entry name" value="Uracil-DNA_glycosylase-like"/>
</dbReference>
<dbReference type="SMART" id="SM00987">
    <property type="entry name" value="UreE_C"/>
    <property type="match status" value="1"/>
</dbReference>
<evidence type="ECO:0000256" key="8">
    <source>
        <dbReference type="ARBA" id="ARBA00022801"/>
    </source>
</evidence>
<dbReference type="GO" id="GO:0046872">
    <property type="term" value="F:metal ion binding"/>
    <property type="evidence" value="ECO:0007669"/>
    <property type="project" value="UniProtKB-KW"/>
</dbReference>
<dbReference type="SMART" id="SM00986">
    <property type="entry name" value="UDG"/>
    <property type="match status" value="1"/>
</dbReference>
<feature type="region of interest" description="Disordered" evidence="12">
    <location>
        <begin position="28"/>
        <end position="92"/>
    </location>
</feature>
<keyword evidence="8" id="KW-0378">Hydrolase</keyword>
<dbReference type="CDD" id="cd10030">
    <property type="entry name" value="UDG-F4_TTUDGA_SPO1dp_like"/>
    <property type="match status" value="1"/>
</dbReference>
<dbReference type="InterPro" id="IPR036895">
    <property type="entry name" value="Uracil-DNA_glycosylase-like_sf"/>
</dbReference>
<name>A0A6M1TE34_9BACT</name>